<keyword evidence="2" id="KW-1185">Reference proteome</keyword>
<reference evidence="1" key="1">
    <citation type="journal article" date="2020" name="Mol. Plant Microbe Interact.">
        <title>Genome Sequence of the Biocontrol Agent Coniothyrium minitans strain Conio (IMI 134523).</title>
        <authorList>
            <person name="Patel D."/>
            <person name="Shittu T.A."/>
            <person name="Baroncelli R."/>
            <person name="Muthumeenakshi S."/>
            <person name="Osborne T.H."/>
            <person name="Janganan T.K."/>
            <person name="Sreenivasaprasad S."/>
        </authorList>
    </citation>
    <scope>NUCLEOTIDE SEQUENCE</scope>
    <source>
        <strain evidence="1">Conio</strain>
    </source>
</reference>
<dbReference type="EMBL" id="WJXW01000011">
    <property type="protein sequence ID" value="KAF9731884.1"/>
    <property type="molecule type" value="Genomic_DNA"/>
</dbReference>
<evidence type="ECO:0000313" key="2">
    <source>
        <dbReference type="Proteomes" id="UP000756921"/>
    </source>
</evidence>
<dbReference type="Proteomes" id="UP000756921">
    <property type="component" value="Unassembled WGS sequence"/>
</dbReference>
<organism evidence="1 2">
    <name type="scientific">Paraphaeosphaeria minitans</name>
    <dbReference type="NCBI Taxonomy" id="565426"/>
    <lineage>
        <taxon>Eukaryota</taxon>
        <taxon>Fungi</taxon>
        <taxon>Dikarya</taxon>
        <taxon>Ascomycota</taxon>
        <taxon>Pezizomycotina</taxon>
        <taxon>Dothideomycetes</taxon>
        <taxon>Pleosporomycetidae</taxon>
        <taxon>Pleosporales</taxon>
        <taxon>Massarineae</taxon>
        <taxon>Didymosphaeriaceae</taxon>
        <taxon>Paraphaeosphaeria</taxon>
    </lineage>
</organism>
<gene>
    <name evidence="1" type="ORF">PMIN01_09813</name>
</gene>
<name>A0A9P6GCU1_9PLEO</name>
<dbReference type="AlphaFoldDB" id="A0A9P6GCU1"/>
<comment type="caution">
    <text evidence="1">The sequence shown here is derived from an EMBL/GenBank/DDBJ whole genome shotgun (WGS) entry which is preliminary data.</text>
</comment>
<evidence type="ECO:0000313" key="1">
    <source>
        <dbReference type="EMBL" id="KAF9731884.1"/>
    </source>
</evidence>
<accession>A0A9P6GCU1</accession>
<protein>
    <submittedName>
        <fullName evidence="1">Uncharacterized protein</fullName>
    </submittedName>
</protein>
<proteinExistence type="predicted"/>
<sequence>MTKEVEIIHVGSRLLYPAKPPGTR</sequence>